<dbReference type="Gene3D" id="3.30.60.90">
    <property type="match status" value="1"/>
</dbReference>
<organism evidence="6 7">
    <name type="scientific">Adineta steineri</name>
    <dbReference type="NCBI Taxonomy" id="433720"/>
    <lineage>
        <taxon>Eukaryota</taxon>
        <taxon>Metazoa</taxon>
        <taxon>Spiralia</taxon>
        <taxon>Gnathifera</taxon>
        <taxon>Rotifera</taxon>
        <taxon>Eurotatoria</taxon>
        <taxon>Bdelloidea</taxon>
        <taxon>Adinetida</taxon>
        <taxon>Adinetidae</taxon>
        <taxon>Adineta</taxon>
    </lineage>
</organism>
<evidence type="ECO:0000313" key="6">
    <source>
        <dbReference type="EMBL" id="CAF3899335.1"/>
    </source>
</evidence>
<proteinExistence type="predicted"/>
<sequence>MYAAPWLCDNCGRANSITRYQCQQCRGINTYDLCDQCIVRAHMTHPNHTFELVQQAGNVASKPTWTVPSYS</sequence>
<reference evidence="6" key="1">
    <citation type="submission" date="2021-02" db="EMBL/GenBank/DDBJ databases">
        <authorList>
            <person name="Nowell W R."/>
        </authorList>
    </citation>
    <scope>NUCLEOTIDE SEQUENCE</scope>
</reference>
<dbReference type="InterPro" id="IPR001876">
    <property type="entry name" value="Znf_RanBP2"/>
</dbReference>
<name>A0A819HJW9_9BILA</name>
<keyword evidence="1" id="KW-0479">Metal-binding</keyword>
<keyword evidence="3" id="KW-0862">Zinc</keyword>
<dbReference type="Proteomes" id="UP000663881">
    <property type="component" value="Unassembled WGS sequence"/>
</dbReference>
<dbReference type="SUPFAM" id="SSF57850">
    <property type="entry name" value="RING/U-box"/>
    <property type="match status" value="1"/>
</dbReference>
<dbReference type="Proteomes" id="UP000663891">
    <property type="component" value="Unassembled WGS sequence"/>
</dbReference>
<evidence type="ECO:0000259" key="4">
    <source>
        <dbReference type="PROSITE" id="PS01358"/>
    </source>
</evidence>
<evidence type="ECO:0000256" key="1">
    <source>
        <dbReference type="ARBA" id="ARBA00022723"/>
    </source>
</evidence>
<accession>A0A819HJW9</accession>
<evidence type="ECO:0000313" key="7">
    <source>
        <dbReference type="Proteomes" id="UP000663881"/>
    </source>
</evidence>
<dbReference type="PROSITE" id="PS01358">
    <property type="entry name" value="ZF_RANBP2_1"/>
    <property type="match status" value="1"/>
</dbReference>
<protein>
    <recommendedName>
        <fullName evidence="4">RanBP2-type domain-containing protein</fullName>
    </recommendedName>
</protein>
<evidence type="ECO:0000256" key="2">
    <source>
        <dbReference type="ARBA" id="ARBA00022771"/>
    </source>
</evidence>
<dbReference type="InterPro" id="IPR000433">
    <property type="entry name" value="Znf_ZZ"/>
</dbReference>
<dbReference type="OrthoDB" id="10037047at2759"/>
<keyword evidence="2" id="KW-0863">Zinc-finger</keyword>
<dbReference type="EMBL" id="CAJOAY010001895">
    <property type="protein sequence ID" value="CAF3899335.1"/>
    <property type="molecule type" value="Genomic_DNA"/>
</dbReference>
<dbReference type="InterPro" id="IPR043145">
    <property type="entry name" value="Znf_ZZ_sf"/>
</dbReference>
<dbReference type="GO" id="GO:0008270">
    <property type="term" value="F:zinc ion binding"/>
    <property type="evidence" value="ECO:0007669"/>
    <property type="project" value="UniProtKB-KW"/>
</dbReference>
<feature type="domain" description="RanBP2-type" evidence="4">
    <location>
        <begin position="6"/>
        <end position="25"/>
    </location>
</feature>
<dbReference type="AlphaFoldDB" id="A0A819HJW9"/>
<evidence type="ECO:0000313" key="5">
    <source>
        <dbReference type="EMBL" id="CAF1465208.1"/>
    </source>
</evidence>
<comment type="caution">
    <text evidence="6">The sequence shown here is derived from an EMBL/GenBank/DDBJ whole genome shotgun (WGS) entry which is preliminary data.</text>
</comment>
<dbReference type="EMBL" id="CAJNON010001472">
    <property type="protein sequence ID" value="CAF1465208.1"/>
    <property type="molecule type" value="Genomic_DNA"/>
</dbReference>
<dbReference type="Pfam" id="PF00569">
    <property type="entry name" value="ZZ"/>
    <property type="match status" value="1"/>
</dbReference>
<gene>
    <name evidence="6" type="ORF">OKA104_LOCUS24098</name>
    <name evidence="5" type="ORF">VCS650_LOCUS40277</name>
</gene>
<evidence type="ECO:0000256" key="3">
    <source>
        <dbReference type="ARBA" id="ARBA00022833"/>
    </source>
</evidence>